<dbReference type="GO" id="GO:0010444">
    <property type="term" value="P:guard mother cell differentiation"/>
    <property type="evidence" value="ECO:0007669"/>
    <property type="project" value="UniProtKB-ARBA"/>
</dbReference>
<dbReference type="GO" id="GO:0051301">
    <property type="term" value="P:cell division"/>
    <property type="evidence" value="ECO:0007669"/>
    <property type="project" value="UniProtKB-KW"/>
</dbReference>
<dbReference type="Gene3D" id="1.10.472.10">
    <property type="entry name" value="Cyclin-like"/>
    <property type="match status" value="2"/>
</dbReference>
<feature type="domain" description="Cyclin-like" evidence="7">
    <location>
        <begin position="112"/>
        <end position="200"/>
    </location>
</feature>
<dbReference type="SMART" id="SM00385">
    <property type="entry name" value="CYCLIN"/>
    <property type="match status" value="1"/>
</dbReference>
<dbReference type="PANTHER" id="PTHR10177">
    <property type="entry name" value="CYCLINS"/>
    <property type="match status" value="1"/>
</dbReference>
<dbReference type="InterPro" id="IPR048258">
    <property type="entry name" value="Cyclins_cyclin-box"/>
</dbReference>
<dbReference type="Proteomes" id="UP000283530">
    <property type="component" value="Unassembled WGS sequence"/>
</dbReference>
<dbReference type="InterPro" id="IPR006671">
    <property type="entry name" value="Cyclin_N"/>
</dbReference>
<comment type="similarity">
    <text evidence="1">Belongs to the cyclin family. Cyclin D subfamily.</text>
</comment>
<protein>
    <submittedName>
        <fullName evidence="9">Cyclin-D3-3</fullName>
    </submittedName>
</protein>
<evidence type="ECO:0000313" key="9">
    <source>
        <dbReference type="EMBL" id="RWR82992.1"/>
    </source>
</evidence>
<evidence type="ECO:0000313" key="10">
    <source>
        <dbReference type="Proteomes" id="UP000283530"/>
    </source>
</evidence>
<feature type="region of interest" description="Disordered" evidence="6">
    <location>
        <begin position="308"/>
        <end position="361"/>
    </location>
</feature>
<dbReference type="CDD" id="cd20544">
    <property type="entry name" value="CYCLIN_AtCycD-like_rpt2"/>
    <property type="match status" value="1"/>
</dbReference>
<keyword evidence="3 5" id="KW-0195">Cyclin</keyword>
<dbReference type="InterPro" id="IPR013763">
    <property type="entry name" value="Cyclin-like_dom"/>
</dbReference>
<dbReference type="FunFam" id="1.10.472.10:FF:000070">
    <property type="entry name" value="CYCLIN D32"/>
    <property type="match status" value="1"/>
</dbReference>
<evidence type="ECO:0000256" key="5">
    <source>
        <dbReference type="RuleBase" id="RU000383"/>
    </source>
</evidence>
<dbReference type="Pfam" id="PF02984">
    <property type="entry name" value="Cyclin_C"/>
    <property type="match status" value="1"/>
</dbReference>
<proteinExistence type="inferred from homology"/>
<reference evidence="9 10" key="1">
    <citation type="journal article" date="2019" name="Nat. Plants">
        <title>Stout camphor tree genome fills gaps in understanding of flowering plant genome evolution.</title>
        <authorList>
            <person name="Chaw S.M."/>
            <person name="Liu Y.C."/>
            <person name="Wu Y.W."/>
            <person name="Wang H.Y."/>
            <person name="Lin C.I."/>
            <person name="Wu C.S."/>
            <person name="Ke H.M."/>
            <person name="Chang L.Y."/>
            <person name="Hsu C.Y."/>
            <person name="Yang H.T."/>
            <person name="Sudianto E."/>
            <person name="Hsu M.H."/>
            <person name="Wu K.P."/>
            <person name="Wang L.N."/>
            <person name="Leebens-Mack J.H."/>
            <person name="Tsai I.J."/>
        </authorList>
    </citation>
    <scope>NUCLEOTIDE SEQUENCE [LARGE SCALE GENOMIC DNA]</scope>
    <source>
        <strain evidence="10">cv. Chaw 1501</strain>
        <tissue evidence="9">Young leaves</tissue>
    </source>
</reference>
<organism evidence="9 10">
    <name type="scientific">Cinnamomum micranthum f. kanehirae</name>
    <dbReference type="NCBI Taxonomy" id="337451"/>
    <lineage>
        <taxon>Eukaryota</taxon>
        <taxon>Viridiplantae</taxon>
        <taxon>Streptophyta</taxon>
        <taxon>Embryophyta</taxon>
        <taxon>Tracheophyta</taxon>
        <taxon>Spermatophyta</taxon>
        <taxon>Magnoliopsida</taxon>
        <taxon>Magnoliidae</taxon>
        <taxon>Laurales</taxon>
        <taxon>Lauraceae</taxon>
        <taxon>Cinnamomum</taxon>
    </lineage>
</organism>
<dbReference type="InterPro" id="IPR039361">
    <property type="entry name" value="Cyclin"/>
</dbReference>
<evidence type="ECO:0000256" key="2">
    <source>
        <dbReference type="ARBA" id="ARBA00022618"/>
    </source>
</evidence>
<comment type="caution">
    <text evidence="9">The sequence shown here is derived from an EMBL/GenBank/DDBJ whole genome shotgun (WGS) entry which is preliminary data.</text>
</comment>
<dbReference type="CDD" id="cd20543">
    <property type="entry name" value="CYCLIN_AtCycD-like_rpt1"/>
    <property type="match status" value="1"/>
</dbReference>
<dbReference type="STRING" id="337451.A0A443NWY7"/>
<evidence type="ECO:0000256" key="1">
    <source>
        <dbReference type="ARBA" id="ARBA00009065"/>
    </source>
</evidence>
<evidence type="ECO:0000259" key="8">
    <source>
        <dbReference type="SMART" id="SM01332"/>
    </source>
</evidence>
<dbReference type="FunFam" id="1.10.472.10:FF:000074">
    <property type="entry name" value="D3-type cyclin"/>
    <property type="match status" value="1"/>
</dbReference>
<feature type="domain" description="Cyclin C-terminal" evidence="8">
    <location>
        <begin position="209"/>
        <end position="346"/>
    </location>
</feature>
<feature type="region of interest" description="Disordered" evidence="6">
    <location>
        <begin position="1"/>
        <end position="54"/>
    </location>
</feature>
<evidence type="ECO:0000256" key="3">
    <source>
        <dbReference type="ARBA" id="ARBA00023127"/>
    </source>
</evidence>
<evidence type="ECO:0000259" key="7">
    <source>
        <dbReference type="SMART" id="SM00385"/>
    </source>
</evidence>
<keyword evidence="10" id="KW-1185">Reference proteome</keyword>
<keyword evidence="4" id="KW-0131">Cell cycle</keyword>
<dbReference type="AlphaFoldDB" id="A0A443NWY7"/>
<accession>A0A443NWY7</accession>
<dbReference type="EMBL" id="QPKB01000004">
    <property type="protein sequence ID" value="RWR82992.1"/>
    <property type="molecule type" value="Genomic_DNA"/>
</dbReference>
<feature type="compositionally biased region" description="Low complexity" evidence="6">
    <location>
        <begin position="324"/>
        <end position="345"/>
    </location>
</feature>
<dbReference type="Pfam" id="PF00134">
    <property type="entry name" value="Cyclin_N"/>
    <property type="match status" value="1"/>
</dbReference>
<feature type="compositionally biased region" description="Basic and acidic residues" evidence="6">
    <location>
        <begin position="1"/>
        <end position="14"/>
    </location>
</feature>
<dbReference type="InterPro" id="IPR004367">
    <property type="entry name" value="Cyclin_C-dom"/>
</dbReference>
<dbReference type="SUPFAM" id="SSF47954">
    <property type="entry name" value="Cyclin-like"/>
    <property type="match status" value="2"/>
</dbReference>
<evidence type="ECO:0000256" key="4">
    <source>
        <dbReference type="ARBA" id="ARBA00023306"/>
    </source>
</evidence>
<name>A0A443NWY7_9MAGN</name>
<keyword evidence="2" id="KW-0132">Cell division</keyword>
<dbReference type="SMART" id="SM01332">
    <property type="entry name" value="Cyclin_C"/>
    <property type="match status" value="1"/>
</dbReference>
<dbReference type="PROSITE" id="PS00292">
    <property type="entry name" value="CYCLINS"/>
    <property type="match status" value="1"/>
</dbReference>
<gene>
    <name evidence="9" type="ORF">CKAN_01173200</name>
</gene>
<dbReference type="OrthoDB" id="5590282at2759"/>
<dbReference type="InterPro" id="IPR036915">
    <property type="entry name" value="Cyclin-like_sf"/>
</dbReference>
<evidence type="ECO:0000256" key="6">
    <source>
        <dbReference type="SAM" id="MobiDB-lite"/>
    </source>
</evidence>
<dbReference type="GO" id="GO:0048316">
    <property type="term" value="P:seed development"/>
    <property type="evidence" value="ECO:0007669"/>
    <property type="project" value="UniProtKB-ARBA"/>
</dbReference>
<sequence>MNKDPHLFFSKEEDGPTPTQPQPQPQPHFQSRPSLLRGRTLGEEEEEKEESPYNSICYKEPSLLLSQQDPFQEDDDLLCLFSKEEQDPHPNLLSSLLQTDPFLSSARRESIDWMLKVHSHYAFTALTAVLSVNYLDRFLSSVHFQRDKPWMAQLTAIACLSLAAKVEETQVPVLLDLQVEDAEYLFEAKTIQRMELLVLSTLKWKMNPVTPISFIEYIIRRQGLKPHLHWDFLRRCDRLILSVIADPRYVCYLPSVFAAATMLHVIHQMELCNPLHYENQLLGVLNISEKKVKECFQLMLESSSISGQKRKNISEPTTPNGILDSSFNSDSSNDSWTSSASSSSSPLHLFKKPRTEKDQQMQVPSLHCMFVDVLNSP</sequence>